<accession>A0A840E7E8</accession>
<feature type="transmembrane region" description="Helical" evidence="7">
    <location>
        <begin position="154"/>
        <end position="172"/>
    </location>
</feature>
<dbReference type="GO" id="GO:0005886">
    <property type="term" value="C:plasma membrane"/>
    <property type="evidence" value="ECO:0007669"/>
    <property type="project" value="TreeGrafter"/>
</dbReference>
<dbReference type="GO" id="GO:0005412">
    <property type="term" value="F:D-glucose:sodium symporter activity"/>
    <property type="evidence" value="ECO:0007669"/>
    <property type="project" value="TreeGrafter"/>
</dbReference>
<comment type="caution">
    <text evidence="8">The sequence shown here is derived from an EMBL/GenBank/DDBJ whole genome shotgun (WGS) entry which is preliminary data.</text>
</comment>
<feature type="transmembrane region" description="Helical" evidence="7">
    <location>
        <begin position="460"/>
        <end position="481"/>
    </location>
</feature>
<comment type="similarity">
    <text evidence="2 6">Belongs to the sodium:solute symporter (SSF) (TC 2.A.21) family.</text>
</comment>
<organism evidence="8 9">
    <name type="scientific">Neolewinella aquimaris</name>
    <dbReference type="NCBI Taxonomy" id="1835722"/>
    <lineage>
        <taxon>Bacteria</taxon>
        <taxon>Pseudomonadati</taxon>
        <taxon>Bacteroidota</taxon>
        <taxon>Saprospiria</taxon>
        <taxon>Saprospirales</taxon>
        <taxon>Lewinellaceae</taxon>
        <taxon>Neolewinella</taxon>
    </lineage>
</organism>
<dbReference type="PANTHER" id="PTHR11819:SF195">
    <property type="entry name" value="SODIUM_GLUCOSE COTRANSPORTER 4"/>
    <property type="match status" value="1"/>
</dbReference>
<feature type="transmembrane region" description="Helical" evidence="7">
    <location>
        <begin position="384"/>
        <end position="407"/>
    </location>
</feature>
<evidence type="ECO:0000256" key="2">
    <source>
        <dbReference type="ARBA" id="ARBA00006434"/>
    </source>
</evidence>
<feature type="transmembrane region" description="Helical" evidence="7">
    <location>
        <begin position="277"/>
        <end position="296"/>
    </location>
</feature>
<comment type="subcellular location">
    <subcellularLocation>
        <location evidence="1">Membrane</location>
        <topology evidence="1">Multi-pass membrane protein</topology>
    </subcellularLocation>
</comment>
<feature type="transmembrane region" description="Helical" evidence="7">
    <location>
        <begin position="184"/>
        <end position="202"/>
    </location>
</feature>
<dbReference type="AlphaFoldDB" id="A0A840E7E8"/>
<evidence type="ECO:0000256" key="7">
    <source>
        <dbReference type="SAM" id="Phobius"/>
    </source>
</evidence>
<keyword evidence="4 7" id="KW-1133">Transmembrane helix</keyword>
<evidence type="ECO:0000313" key="9">
    <source>
        <dbReference type="Proteomes" id="UP000576209"/>
    </source>
</evidence>
<dbReference type="CDD" id="cd10329">
    <property type="entry name" value="SLC5sbd_SGLT1-like"/>
    <property type="match status" value="1"/>
</dbReference>
<protein>
    <submittedName>
        <fullName evidence="8">SSS family solute:Na+ symporter</fullName>
    </submittedName>
</protein>
<feature type="transmembrane region" description="Helical" evidence="7">
    <location>
        <begin position="6"/>
        <end position="27"/>
    </location>
</feature>
<sequence>MNTFELTGLDLTVMAVYAVFIIGYGLYSAKAQTSEEYFLAGRNMTWPIVGISLFAANISSSTLVGLAGDAAKTNTQVFNYEWLASVVLVFFAIFFLPFYLRSKVYTMPEFLERRYDVRSRYYFSFITIVGNVLIDTASGLYVGTVVLKLLFPDLNTFTIVSILAIAAAAYTVPGGLNSVIQTEVIQAILLVIGSCLITYYAFDEVGGWSEMIAKLDILGAAGELPNINEINAEASGVLEGVATTTIPLADRVYESTYYTPQNAEEVLSLVRPADDRFMPWPGLLFGAPILGFYFWATNQFMVQRVLGAKDLNHGRWGALFAGLLKLPVLFIMVLPGTLAIILFKDFDIATLAYKLPDGGVCQNLVDCPNATYPLLLFTLLPKGVLGLVLAGLLAAMMSSVSATFNSASTLITMDFAIKMKPDLTSKQLVRIGQISTLVLVVLACLWAPQIEKAASLWEYLQIVLSFIAPPVAAAFIVGMFYKRANGHGAFYSLIIGALVSIVYVIMSVMVARGTMESNAFLEMHFLYRTSFLFLACAIINVVVSLATPPPPAEKVANYTWNNGIIAAESRELEGVVWYKNYRYQALILLILTFILVGYFW</sequence>
<feature type="transmembrane region" description="Helical" evidence="7">
    <location>
        <begin position="428"/>
        <end position="448"/>
    </location>
</feature>
<feature type="transmembrane region" description="Helical" evidence="7">
    <location>
        <begin position="525"/>
        <end position="546"/>
    </location>
</feature>
<dbReference type="InterPro" id="IPR001734">
    <property type="entry name" value="Na/solute_symporter"/>
</dbReference>
<dbReference type="PROSITE" id="PS50283">
    <property type="entry name" value="NA_SOLUT_SYMP_3"/>
    <property type="match status" value="1"/>
</dbReference>
<evidence type="ECO:0000313" key="8">
    <source>
        <dbReference type="EMBL" id="MBB4077729.1"/>
    </source>
</evidence>
<gene>
    <name evidence="8" type="ORF">GGR28_000330</name>
</gene>
<dbReference type="InterPro" id="IPR038377">
    <property type="entry name" value="Na/Glc_symporter_sf"/>
</dbReference>
<dbReference type="Proteomes" id="UP000576209">
    <property type="component" value="Unassembled WGS sequence"/>
</dbReference>
<evidence type="ECO:0000256" key="1">
    <source>
        <dbReference type="ARBA" id="ARBA00004141"/>
    </source>
</evidence>
<feature type="transmembrane region" description="Helical" evidence="7">
    <location>
        <begin position="121"/>
        <end position="142"/>
    </location>
</feature>
<evidence type="ECO:0000256" key="6">
    <source>
        <dbReference type="RuleBase" id="RU362091"/>
    </source>
</evidence>
<reference evidence="8 9" key="1">
    <citation type="submission" date="2020-08" db="EMBL/GenBank/DDBJ databases">
        <title>Genomic Encyclopedia of Type Strains, Phase IV (KMG-IV): sequencing the most valuable type-strain genomes for metagenomic binning, comparative biology and taxonomic classification.</title>
        <authorList>
            <person name="Goeker M."/>
        </authorList>
    </citation>
    <scope>NUCLEOTIDE SEQUENCE [LARGE SCALE GENOMIC DNA]</scope>
    <source>
        <strain evidence="8 9">DSM 105137</strain>
    </source>
</reference>
<feature type="transmembrane region" description="Helical" evidence="7">
    <location>
        <begin position="317"/>
        <end position="343"/>
    </location>
</feature>
<dbReference type="PROSITE" id="PS00457">
    <property type="entry name" value="NA_SOLUT_SYMP_2"/>
    <property type="match status" value="1"/>
</dbReference>
<feature type="transmembrane region" description="Helical" evidence="7">
    <location>
        <begin position="48"/>
        <end position="68"/>
    </location>
</feature>
<dbReference type="Pfam" id="PF00474">
    <property type="entry name" value="SSF"/>
    <property type="match status" value="1"/>
</dbReference>
<dbReference type="RefSeq" id="WP_183493972.1">
    <property type="nucleotide sequence ID" value="NZ_JACIFF010000001.1"/>
</dbReference>
<dbReference type="PANTHER" id="PTHR11819">
    <property type="entry name" value="SOLUTE CARRIER FAMILY 5"/>
    <property type="match status" value="1"/>
</dbReference>
<evidence type="ECO:0000256" key="4">
    <source>
        <dbReference type="ARBA" id="ARBA00022989"/>
    </source>
</evidence>
<dbReference type="InterPro" id="IPR018212">
    <property type="entry name" value="Na/solute_symporter_CS"/>
</dbReference>
<name>A0A840E7E8_9BACT</name>
<feature type="transmembrane region" description="Helical" evidence="7">
    <location>
        <begin position="581"/>
        <end position="599"/>
    </location>
</feature>
<keyword evidence="3 7" id="KW-0812">Transmembrane</keyword>
<evidence type="ECO:0000256" key="3">
    <source>
        <dbReference type="ARBA" id="ARBA00022692"/>
    </source>
</evidence>
<dbReference type="EMBL" id="JACIFF010000001">
    <property type="protein sequence ID" value="MBB4077729.1"/>
    <property type="molecule type" value="Genomic_DNA"/>
</dbReference>
<proteinExistence type="inferred from homology"/>
<dbReference type="Gene3D" id="1.20.1730.10">
    <property type="entry name" value="Sodium/glucose cotransporter"/>
    <property type="match status" value="1"/>
</dbReference>
<feature type="transmembrane region" description="Helical" evidence="7">
    <location>
        <begin position="488"/>
        <end position="513"/>
    </location>
</feature>
<dbReference type="NCBIfam" id="TIGR00813">
    <property type="entry name" value="sss"/>
    <property type="match status" value="1"/>
</dbReference>
<feature type="transmembrane region" description="Helical" evidence="7">
    <location>
        <begin position="80"/>
        <end position="100"/>
    </location>
</feature>
<keyword evidence="5 7" id="KW-0472">Membrane</keyword>
<keyword evidence="9" id="KW-1185">Reference proteome</keyword>
<evidence type="ECO:0000256" key="5">
    <source>
        <dbReference type="ARBA" id="ARBA00023136"/>
    </source>
</evidence>